<gene>
    <name evidence="2" type="ORF">GA842_10545</name>
</gene>
<sequence>MEDSIMSFLKRLVVTMLTILVITTGVAGCAQQSTSKTNSDHATIVLIVNHKQVAKKHVVVVKKETIIKALRSKFKVKTTKGFITSINGHTQNTKKNKYWMYKVNGKTASKGADATTIHKGDKVAFTLNAQK</sequence>
<organism evidence="2 3">
    <name type="scientific">Pediococcus parvulus</name>
    <dbReference type="NCBI Taxonomy" id="54062"/>
    <lineage>
        <taxon>Bacteria</taxon>
        <taxon>Bacillati</taxon>
        <taxon>Bacillota</taxon>
        <taxon>Bacilli</taxon>
        <taxon>Lactobacillales</taxon>
        <taxon>Lactobacillaceae</taxon>
        <taxon>Pediococcus</taxon>
    </lineage>
</organism>
<evidence type="ECO:0000313" key="2">
    <source>
        <dbReference type="EMBL" id="MDV7695271.1"/>
    </source>
</evidence>
<protein>
    <submittedName>
        <fullName evidence="2">DUF4430 domain-containing protein</fullName>
    </submittedName>
</protein>
<accession>A0AAP5WEC4</accession>
<evidence type="ECO:0000259" key="1">
    <source>
        <dbReference type="Pfam" id="PF14478"/>
    </source>
</evidence>
<dbReference type="EMBL" id="WERX01000057">
    <property type="protein sequence ID" value="MDV7695271.1"/>
    <property type="molecule type" value="Genomic_DNA"/>
</dbReference>
<proteinExistence type="predicted"/>
<evidence type="ECO:0000313" key="3">
    <source>
        <dbReference type="Proteomes" id="UP001275867"/>
    </source>
</evidence>
<name>A0AAP5WEC4_9LACO</name>
<reference evidence="2" key="1">
    <citation type="submission" date="2019-10" db="EMBL/GenBank/DDBJ databases">
        <title>Malate fermentation in French cider.</title>
        <authorList>
            <person name="Cousin F.J."/>
            <person name="Medina Fernandez S."/>
            <person name="Misery B."/>
            <person name="Laplace J.-M."/>
            <person name="Cretenet M."/>
        </authorList>
    </citation>
    <scope>NUCLEOTIDE SEQUENCE</scope>
    <source>
        <strain evidence="2">UCMA15901</strain>
    </source>
</reference>
<dbReference type="AlphaFoldDB" id="A0AAP5WEC4"/>
<comment type="caution">
    <text evidence="2">The sequence shown here is derived from an EMBL/GenBank/DDBJ whole genome shotgun (WGS) entry which is preliminary data.</text>
</comment>
<dbReference type="Gene3D" id="2.170.130.30">
    <property type="match status" value="1"/>
</dbReference>
<feature type="domain" description="Transcobalamin-like C-terminal" evidence="1">
    <location>
        <begin position="64"/>
        <end position="128"/>
    </location>
</feature>
<dbReference type="Proteomes" id="UP001275867">
    <property type="component" value="Unassembled WGS sequence"/>
</dbReference>
<dbReference type="Pfam" id="PF14478">
    <property type="entry name" value="DUF4430"/>
    <property type="match status" value="1"/>
</dbReference>
<dbReference type="InterPro" id="IPR027954">
    <property type="entry name" value="Transcobalamin-like_C"/>
</dbReference>